<sequence>MRLFFPLRAARWWWCGCLLAGLLGLPLAGSAQAPPPSIDYLAPLKTKNLTRLWRADQLTFYATKGTGVFPEPLGFIGADYQRFYLHYTSVRPDPARPHVYLVSGKTRVKTNVCAFTGTITVTKARLYKAPNTEYPQFREGELTCRVELAEDRRQPGSGTISGTLTTYFYLDAKGQPQYNTLEPSDGFNNNQCVATWTSYATQQRKPCHWGDFKIPDAGDLDFSVSDFEVAAKYVANGWQTYMAALEGQDDTPKTRQARAEEKRPWWH</sequence>
<evidence type="ECO:0000313" key="4">
    <source>
        <dbReference type="Proteomes" id="UP001597197"/>
    </source>
</evidence>
<gene>
    <name evidence="3" type="ORF">ACFSDX_20785</name>
</gene>
<feature type="chain" id="PRO_5046873215" evidence="2">
    <location>
        <begin position="34"/>
        <end position="267"/>
    </location>
</feature>
<name>A0ABW4QZ37_9BACT</name>
<dbReference type="Proteomes" id="UP001597197">
    <property type="component" value="Unassembled WGS sequence"/>
</dbReference>
<organism evidence="3 4">
    <name type="scientific">Hymenobacter bucti</name>
    <dbReference type="NCBI Taxonomy" id="1844114"/>
    <lineage>
        <taxon>Bacteria</taxon>
        <taxon>Pseudomonadati</taxon>
        <taxon>Bacteroidota</taxon>
        <taxon>Cytophagia</taxon>
        <taxon>Cytophagales</taxon>
        <taxon>Hymenobacteraceae</taxon>
        <taxon>Hymenobacter</taxon>
    </lineage>
</organism>
<keyword evidence="2" id="KW-0732">Signal</keyword>
<keyword evidence="4" id="KW-1185">Reference proteome</keyword>
<feature type="signal peptide" evidence="2">
    <location>
        <begin position="1"/>
        <end position="33"/>
    </location>
</feature>
<dbReference type="RefSeq" id="WP_382317055.1">
    <property type="nucleotide sequence ID" value="NZ_JBHUFD010000018.1"/>
</dbReference>
<proteinExistence type="predicted"/>
<feature type="compositionally biased region" description="Basic and acidic residues" evidence="1">
    <location>
        <begin position="250"/>
        <end position="267"/>
    </location>
</feature>
<comment type="caution">
    <text evidence="3">The sequence shown here is derived from an EMBL/GenBank/DDBJ whole genome shotgun (WGS) entry which is preliminary data.</text>
</comment>
<dbReference type="EMBL" id="JBHUFD010000018">
    <property type="protein sequence ID" value="MFD1874883.1"/>
    <property type="molecule type" value="Genomic_DNA"/>
</dbReference>
<reference evidence="4" key="1">
    <citation type="journal article" date="2019" name="Int. J. Syst. Evol. Microbiol.">
        <title>The Global Catalogue of Microorganisms (GCM) 10K type strain sequencing project: providing services to taxonomists for standard genome sequencing and annotation.</title>
        <authorList>
            <consortium name="The Broad Institute Genomics Platform"/>
            <consortium name="The Broad Institute Genome Sequencing Center for Infectious Disease"/>
            <person name="Wu L."/>
            <person name="Ma J."/>
        </authorList>
    </citation>
    <scope>NUCLEOTIDE SEQUENCE [LARGE SCALE GENOMIC DNA]</scope>
    <source>
        <strain evidence="4">CGMCC 1.15795</strain>
    </source>
</reference>
<accession>A0ABW4QZ37</accession>
<feature type="region of interest" description="Disordered" evidence="1">
    <location>
        <begin position="248"/>
        <end position="267"/>
    </location>
</feature>
<evidence type="ECO:0000313" key="3">
    <source>
        <dbReference type="EMBL" id="MFD1874883.1"/>
    </source>
</evidence>
<protein>
    <submittedName>
        <fullName evidence="3">Uncharacterized protein</fullName>
    </submittedName>
</protein>
<evidence type="ECO:0000256" key="1">
    <source>
        <dbReference type="SAM" id="MobiDB-lite"/>
    </source>
</evidence>
<evidence type="ECO:0000256" key="2">
    <source>
        <dbReference type="SAM" id="SignalP"/>
    </source>
</evidence>